<feature type="transmembrane region" description="Helical" evidence="12">
    <location>
        <begin position="507"/>
        <end position="528"/>
    </location>
</feature>
<keyword evidence="5" id="KW-0677">Repeat</keyword>
<dbReference type="SUPFAM" id="SSF48403">
    <property type="entry name" value="Ankyrin repeat"/>
    <property type="match status" value="1"/>
</dbReference>
<evidence type="ECO:0000313" key="15">
    <source>
        <dbReference type="Proteomes" id="UP000037069"/>
    </source>
</evidence>
<protein>
    <submittedName>
        <fullName evidence="14">Transient receptor potential cation channel protein painless</fullName>
    </submittedName>
</protein>
<keyword evidence="4 12" id="KW-0812">Transmembrane</keyword>
<keyword evidence="9 12" id="KW-0472">Membrane</keyword>
<dbReference type="OMA" id="DSISTHM"/>
<organism evidence="14 15">
    <name type="scientific">Lucilia cuprina</name>
    <name type="common">Green bottle fly</name>
    <name type="synonym">Australian sheep blowfly</name>
    <dbReference type="NCBI Taxonomy" id="7375"/>
    <lineage>
        <taxon>Eukaryota</taxon>
        <taxon>Metazoa</taxon>
        <taxon>Ecdysozoa</taxon>
        <taxon>Arthropoda</taxon>
        <taxon>Hexapoda</taxon>
        <taxon>Insecta</taxon>
        <taxon>Pterygota</taxon>
        <taxon>Neoptera</taxon>
        <taxon>Endopterygota</taxon>
        <taxon>Diptera</taxon>
        <taxon>Brachycera</taxon>
        <taxon>Muscomorpha</taxon>
        <taxon>Oestroidea</taxon>
        <taxon>Calliphoridae</taxon>
        <taxon>Luciliinae</taxon>
        <taxon>Lucilia</taxon>
    </lineage>
</organism>
<feature type="transmembrane region" description="Helical" evidence="12">
    <location>
        <begin position="695"/>
        <end position="717"/>
    </location>
</feature>
<evidence type="ECO:0000256" key="1">
    <source>
        <dbReference type="ARBA" id="ARBA00004141"/>
    </source>
</evidence>
<comment type="caution">
    <text evidence="14">The sequence shown here is derived from an EMBL/GenBank/DDBJ whole genome shotgun (WGS) entry which is preliminary data.</text>
</comment>
<gene>
    <name evidence="14" type="ORF">FF38_09385</name>
</gene>
<evidence type="ECO:0000256" key="2">
    <source>
        <dbReference type="ARBA" id="ARBA00022448"/>
    </source>
</evidence>
<keyword evidence="3" id="KW-0716">Sensory transduction</keyword>
<evidence type="ECO:0000259" key="13">
    <source>
        <dbReference type="Pfam" id="PF00520"/>
    </source>
</evidence>
<reference evidence="14 15" key="1">
    <citation type="journal article" date="2015" name="Nat. Commun.">
        <title>Lucilia cuprina genome unlocks parasitic fly biology to underpin future interventions.</title>
        <authorList>
            <person name="Anstead C.A."/>
            <person name="Korhonen P.K."/>
            <person name="Young N.D."/>
            <person name="Hall R.S."/>
            <person name="Jex A.R."/>
            <person name="Murali S.C."/>
            <person name="Hughes D.S."/>
            <person name="Lee S.F."/>
            <person name="Perry T."/>
            <person name="Stroehlein A.J."/>
            <person name="Ansell B.R."/>
            <person name="Breugelmans B."/>
            <person name="Hofmann A."/>
            <person name="Qu J."/>
            <person name="Dugan S."/>
            <person name="Lee S.L."/>
            <person name="Chao H."/>
            <person name="Dinh H."/>
            <person name="Han Y."/>
            <person name="Doddapaneni H.V."/>
            <person name="Worley K.C."/>
            <person name="Muzny D.M."/>
            <person name="Ioannidis P."/>
            <person name="Waterhouse R.M."/>
            <person name="Zdobnov E.M."/>
            <person name="James P.J."/>
            <person name="Bagnall N.H."/>
            <person name="Kotze A.C."/>
            <person name="Gibbs R.A."/>
            <person name="Richards S."/>
            <person name="Batterham P."/>
            <person name="Gasser R.B."/>
        </authorList>
    </citation>
    <scope>NUCLEOTIDE SEQUENCE [LARGE SCALE GENOMIC DNA]</scope>
    <source>
        <strain evidence="14 15">LS</strain>
        <tissue evidence="14">Full body</tissue>
    </source>
</reference>
<accession>A0A0L0CQS0</accession>
<name>A0A0L0CQS0_LUCCU</name>
<feature type="domain" description="Ion transport" evidence="13">
    <location>
        <begin position="509"/>
        <end position="732"/>
    </location>
</feature>
<dbReference type="AlphaFoldDB" id="A0A0L0CQS0"/>
<evidence type="ECO:0000313" key="14">
    <source>
        <dbReference type="EMBL" id="KNC34591.1"/>
    </source>
</evidence>
<keyword evidence="10" id="KW-0407">Ion channel</keyword>
<evidence type="ECO:0000256" key="10">
    <source>
        <dbReference type="ARBA" id="ARBA00023303"/>
    </source>
</evidence>
<dbReference type="InterPro" id="IPR002110">
    <property type="entry name" value="Ankyrin_rpt"/>
</dbReference>
<dbReference type="Proteomes" id="UP000037069">
    <property type="component" value="Unassembled WGS sequence"/>
</dbReference>
<dbReference type="GO" id="GO:0034703">
    <property type="term" value="C:cation channel complex"/>
    <property type="evidence" value="ECO:0007669"/>
    <property type="project" value="UniProtKB-ARBA"/>
</dbReference>
<feature type="transmembrane region" description="Helical" evidence="12">
    <location>
        <begin position="665"/>
        <end position="683"/>
    </location>
</feature>
<keyword evidence="15" id="KW-1185">Reference proteome</keyword>
<feature type="transmembrane region" description="Helical" evidence="12">
    <location>
        <begin position="632"/>
        <end position="653"/>
    </location>
</feature>
<evidence type="ECO:0000256" key="8">
    <source>
        <dbReference type="ARBA" id="ARBA00023065"/>
    </source>
</evidence>
<dbReference type="OrthoDB" id="2157354at2759"/>
<dbReference type="Gene3D" id="1.25.40.20">
    <property type="entry name" value="Ankyrin repeat-containing domain"/>
    <property type="match status" value="1"/>
</dbReference>
<dbReference type="SMART" id="SM00248">
    <property type="entry name" value="ANK"/>
    <property type="match status" value="4"/>
</dbReference>
<dbReference type="InterPro" id="IPR052076">
    <property type="entry name" value="TRP_cation_channel"/>
</dbReference>
<evidence type="ECO:0000256" key="5">
    <source>
        <dbReference type="ARBA" id="ARBA00022737"/>
    </source>
</evidence>
<evidence type="ECO:0000256" key="12">
    <source>
        <dbReference type="SAM" id="Phobius"/>
    </source>
</evidence>
<keyword evidence="2" id="KW-0813">Transport</keyword>
<dbReference type="Pfam" id="PF12796">
    <property type="entry name" value="Ank_2"/>
    <property type="match status" value="1"/>
</dbReference>
<evidence type="ECO:0000256" key="9">
    <source>
        <dbReference type="ARBA" id="ARBA00023136"/>
    </source>
</evidence>
<keyword evidence="8" id="KW-0406">Ion transport</keyword>
<feature type="transmembrane region" description="Helical" evidence="12">
    <location>
        <begin position="540"/>
        <end position="566"/>
    </location>
</feature>
<comment type="subcellular location">
    <subcellularLocation>
        <location evidence="1">Membrane</location>
        <topology evidence="1">Multi-pass membrane protein</topology>
    </subcellularLocation>
</comment>
<sequence length="850" mass="98141">MENYFNITDVTSFWAHSQVQLYEAFINRDIFKFRNALKQGANPLATTSTDQDLCVLFRALQTSGCSLFVEACMRCSHKPTNLTDFYKKAINFASASEDCELLLTLYRSSDVKIRRKYFTLFALNSLVKKLNNQNVSHIQKSIRTVLNWGISQNVPDQEEMTPLHYVVINTNLNEDIRRQIVTMFLSQSNIDIDTFRGGELRTILEMKYPDLLMPQKITTVQSLKNRLIAGNLDLFVQQYTNNLNCINENEKWELLLESIIREAHKALVVILSSGVNYNKEADFLNAHIHSNTANSGTLSENYEIPMTNFTAFQVACKSGNTYALEKLLQMPDIRIDDNTLQQFIPLMIYHVKFSVSLYQNYWDCFQLLLDSGKIDINSIDQHKRTALHYAIEYQKDELIRILLKKGAYINVGKGEHELPLNSLQPLLLEQHLDDCITSNNLNLGEKAYEIKISFKNFITSQQRSEKKLKEVLTPIQCMVKSKEHCYLLQHPVISSILHLKWQKVSQIFYINFLFSLFFITSIIAYIVLNFSETKHGTALNISYICSCLGITYLLLRECLQFILAPFKYLKSFTNYLEILLIIFSILVCYYNNRDLEVACILLLAFELLSLVGSLPIDSISTHMLMLKTVSKSFAKCFLFYSIFLFTFTLCFYIKSDEASKEKKSVNRFSDPLLAFFKTIVMFIGEIDAEDLNLNSGFNCLLFLSFIFFMTIILFNLLNGLAVSDTQAIRNQAELNGIICRSNLLLGLENVYIKWSEFICCLYNPFDFVPNYTTDIEVIFRPNDKNKIISHKTISSSFNNWSHYLSNRCPTMDKHTSVRALAILKRKSAKNEKVIRDEKLNLILKKLSFKN</sequence>
<evidence type="ECO:0000256" key="6">
    <source>
        <dbReference type="ARBA" id="ARBA00022989"/>
    </source>
</evidence>
<proteinExistence type="predicted"/>
<feature type="transmembrane region" description="Helical" evidence="12">
    <location>
        <begin position="597"/>
        <end position="616"/>
    </location>
</feature>
<dbReference type="InterPro" id="IPR005821">
    <property type="entry name" value="Ion_trans_dom"/>
</dbReference>
<evidence type="ECO:0000256" key="3">
    <source>
        <dbReference type="ARBA" id="ARBA00022606"/>
    </source>
</evidence>
<dbReference type="PROSITE" id="PS50088">
    <property type="entry name" value="ANK_REPEAT"/>
    <property type="match status" value="1"/>
</dbReference>
<dbReference type="Pfam" id="PF00520">
    <property type="entry name" value="Ion_trans"/>
    <property type="match status" value="1"/>
</dbReference>
<evidence type="ECO:0000256" key="7">
    <source>
        <dbReference type="ARBA" id="ARBA00023043"/>
    </source>
</evidence>
<feature type="transmembrane region" description="Helical" evidence="12">
    <location>
        <begin position="572"/>
        <end position="590"/>
    </location>
</feature>
<dbReference type="InterPro" id="IPR036770">
    <property type="entry name" value="Ankyrin_rpt-contain_sf"/>
</dbReference>
<dbReference type="PANTHER" id="PTHR47143:SF4">
    <property type="entry name" value="TRANSIENT RECEPTOR POTENTIAL CATION CHANNEL PROTEIN PAINLESS"/>
    <property type="match status" value="1"/>
</dbReference>
<dbReference type="GO" id="GO:0005216">
    <property type="term" value="F:monoatomic ion channel activity"/>
    <property type="evidence" value="ECO:0007669"/>
    <property type="project" value="InterPro"/>
</dbReference>
<evidence type="ECO:0000256" key="11">
    <source>
        <dbReference type="PROSITE-ProRule" id="PRU00023"/>
    </source>
</evidence>
<dbReference type="EMBL" id="JRES01000049">
    <property type="protein sequence ID" value="KNC34591.1"/>
    <property type="molecule type" value="Genomic_DNA"/>
</dbReference>
<dbReference type="PROSITE" id="PS50297">
    <property type="entry name" value="ANK_REP_REGION"/>
    <property type="match status" value="1"/>
</dbReference>
<keyword evidence="6 12" id="KW-1133">Transmembrane helix</keyword>
<feature type="repeat" description="ANK" evidence="11">
    <location>
        <begin position="382"/>
        <end position="414"/>
    </location>
</feature>
<keyword evidence="14" id="KW-0675">Receptor</keyword>
<dbReference type="PANTHER" id="PTHR47143">
    <property type="entry name" value="TRANSIENT RECEPTOR POTENTIAL CATION CHANNEL PROTEIN PAINLESS"/>
    <property type="match status" value="1"/>
</dbReference>
<keyword evidence="7 11" id="KW-0040">ANK repeat</keyword>
<evidence type="ECO:0000256" key="4">
    <source>
        <dbReference type="ARBA" id="ARBA00022692"/>
    </source>
</evidence>